<dbReference type="AlphaFoldDB" id="A0A1M5FA16"/>
<evidence type="ECO:0000313" key="3">
    <source>
        <dbReference type="Proteomes" id="UP000184327"/>
    </source>
</evidence>
<dbReference type="CDD" id="cd03809">
    <property type="entry name" value="GT4_MtfB-like"/>
    <property type="match status" value="1"/>
</dbReference>
<dbReference type="RefSeq" id="WP_073357249.1">
    <property type="nucleotide sequence ID" value="NZ_FQUZ01000051.1"/>
</dbReference>
<dbReference type="SUPFAM" id="SSF53756">
    <property type="entry name" value="UDP-Glycosyltransferase/glycogen phosphorylase"/>
    <property type="match status" value="2"/>
</dbReference>
<name>A0A1M5FA16_9BURK</name>
<dbReference type="GO" id="GO:0009103">
    <property type="term" value="P:lipopolysaccharide biosynthetic process"/>
    <property type="evidence" value="ECO:0007669"/>
    <property type="project" value="TreeGrafter"/>
</dbReference>
<dbReference type="GO" id="GO:0016757">
    <property type="term" value="F:glycosyltransferase activity"/>
    <property type="evidence" value="ECO:0007669"/>
    <property type="project" value="InterPro"/>
</dbReference>
<gene>
    <name evidence="2" type="ORF">SAMN02745117_02769</name>
</gene>
<dbReference type="CDD" id="cd03801">
    <property type="entry name" value="GT4_PimA-like"/>
    <property type="match status" value="1"/>
</dbReference>
<dbReference type="InterPro" id="IPR001296">
    <property type="entry name" value="Glyco_trans_1"/>
</dbReference>
<dbReference type="EMBL" id="FQUZ01000051">
    <property type="protein sequence ID" value="SHF88394.1"/>
    <property type="molecule type" value="Genomic_DNA"/>
</dbReference>
<keyword evidence="2" id="KW-0808">Transferase</keyword>
<accession>A0A1M5FA16</accession>
<dbReference type="PANTHER" id="PTHR46401:SF9">
    <property type="entry name" value="MANNOSYLTRANSFERASE A"/>
    <property type="match status" value="1"/>
</dbReference>
<dbReference type="Gene3D" id="3.40.50.2000">
    <property type="entry name" value="Glycogen Phosphorylase B"/>
    <property type="match status" value="3"/>
</dbReference>
<dbReference type="STRING" id="1122156.SAMN02745117_02769"/>
<protein>
    <submittedName>
        <fullName evidence="2">Glycosyltransferase involved in cell wall bisynthesis</fullName>
    </submittedName>
</protein>
<dbReference type="Proteomes" id="UP000184327">
    <property type="component" value="Unassembled WGS sequence"/>
</dbReference>
<dbReference type="OrthoDB" id="433681at2"/>
<dbReference type="Pfam" id="PF00534">
    <property type="entry name" value="Glycos_transf_1"/>
    <property type="match status" value="2"/>
</dbReference>
<feature type="domain" description="Glycosyl transferase family 1" evidence="1">
    <location>
        <begin position="467"/>
        <end position="639"/>
    </location>
</feature>
<organism evidence="2 3">
    <name type="scientific">Lampropedia hyalina DSM 16112</name>
    <dbReference type="NCBI Taxonomy" id="1122156"/>
    <lineage>
        <taxon>Bacteria</taxon>
        <taxon>Pseudomonadati</taxon>
        <taxon>Pseudomonadota</taxon>
        <taxon>Betaproteobacteria</taxon>
        <taxon>Burkholderiales</taxon>
        <taxon>Comamonadaceae</taxon>
        <taxon>Lampropedia</taxon>
    </lineage>
</organism>
<dbReference type="PANTHER" id="PTHR46401">
    <property type="entry name" value="GLYCOSYLTRANSFERASE WBBK-RELATED"/>
    <property type="match status" value="1"/>
</dbReference>
<feature type="domain" description="Glycosyl transferase family 1" evidence="1">
    <location>
        <begin position="924"/>
        <end position="1075"/>
    </location>
</feature>
<reference evidence="2 3" key="1">
    <citation type="submission" date="2016-11" db="EMBL/GenBank/DDBJ databases">
        <authorList>
            <person name="Jaros S."/>
            <person name="Januszkiewicz K."/>
            <person name="Wedrychowicz H."/>
        </authorList>
    </citation>
    <scope>NUCLEOTIDE SEQUENCE [LARGE SCALE GENOMIC DNA]</scope>
    <source>
        <strain evidence="2 3">DSM 16112</strain>
    </source>
</reference>
<evidence type="ECO:0000313" key="2">
    <source>
        <dbReference type="EMBL" id="SHF88394.1"/>
    </source>
</evidence>
<proteinExistence type="predicted"/>
<keyword evidence="3" id="KW-1185">Reference proteome</keyword>
<evidence type="ECO:0000259" key="1">
    <source>
        <dbReference type="Pfam" id="PF00534"/>
    </source>
</evidence>
<sequence>MRIVIDMQAVQLADCSDHVARHTLSLVKAMVRNRGPHQIILALSGLLHGRIEAIRSEFNGLLPAQAIRLWNAPGPLHTAELQSRARQIRAAFLCSLRPDVLHIPGMADSLGDEAITDIGTLTEHFPVTVTLHGSLSPDMASRHPDKRADLLRASALLGVSRPACAQAVEYLAIPAQRITCLVEPLGASMALPAMPHRSKAQTMWDGLQQARMRANLRSRFQTRDELQLQQHAWDAVAQHMLGIFEQQVQQFKLSRPHSLPPSHADHVAVQQRPVLALVSPLPPVRSGIADYTAMLLPALAQHYQVIPIIAQQEVDAQWAQAHGPLRNIDWLRANAHSVDRVVYQVGNSPYHQHMLELVQEIPGIVVLHDFYLSSLLAWLETEAGQGPCWSRALHTSHGVAALQLRGHDLDAARRHYPANLPVLQHALGIIVHSEHSRQLARHWYGPDFANDWAVIPLVRTPPTPTSRAQARQSLGLSDDDFLVCSFGFLDSTKLNHRLLQAWLASGMDGQARCHLVFVGQNHPGEYGQQLEQTIASAGDGAARIRITGFASPEQYQSYLAAADLAVQLRTGSRGETSAAVLDCLSHGLPLIANAHGSLAEIPTDTAWLLPDEFDDQALTQALQTLYTDAAHRQRIAAQAAAFCAREHTPQPCAQRYAQFIEQIDWSSTCGHAASLARTLARQNTQPIEPAQALQLSIDLASSLPLAQPQRRLFVDVTATVRNDLKTGIQRVVRAILKALIDAPPPGHRIEPVQLHSSDDHSSVTGYRTALDWWGRSHGLNLPPALDDAIDPVAGDQLLILDFNGGLVVQAEQAGIYAELRQRGIPIHCVVYDLLPVQMPEVFPPGQFGFGDWLATTVRIADRIACISRAVADDLTHWCHHSGIPRPAPLAIGHFHLGADVDNSVPTRGLPDNAPATLAQMAAMPTFLMVGTIEPRKGYPQVIEAFTQLWNEGLQANLVIVGHEGWRGLPEDMRRDIPATISRLTHHPEQGQRLHWLAGISDEYLDTLYANSTCLIAASKGEGFGLPLIEAAQHGLPLLVRDLPVFREIAAGHASYFSGHEPEALAAAIRAWLAQHANAQHPRADALPYLTWQASTQQLLAAIGIEASTRANLNDDTP</sequence>